<dbReference type="InterPro" id="IPR033467">
    <property type="entry name" value="Tesmin/TSO1-like_CXC"/>
</dbReference>
<comment type="similarity">
    <text evidence="2">Belongs to the lin-54 family.</text>
</comment>
<name>A0A9J5Y5G4_SOLCO</name>
<dbReference type="Pfam" id="PF03638">
    <property type="entry name" value="TCR"/>
    <property type="match status" value="2"/>
</dbReference>
<dbReference type="PANTHER" id="PTHR12446:SF34">
    <property type="entry name" value="PROTEIN LIN-54 HOMOLOG"/>
    <property type="match status" value="1"/>
</dbReference>
<comment type="subcellular location">
    <subcellularLocation>
        <location evidence="1">Nucleus</location>
    </subcellularLocation>
</comment>
<organism evidence="7 8">
    <name type="scientific">Solanum commersonii</name>
    <name type="common">Commerson's wild potato</name>
    <name type="synonym">Commerson's nightshade</name>
    <dbReference type="NCBI Taxonomy" id="4109"/>
    <lineage>
        <taxon>Eukaryota</taxon>
        <taxon>Viridiplantae</taxon>
        <taxon>Streptophyta</taxon>
        <taxon>Embryophyta</taxon>
        <taxon>Tracheophyta</taxon>
        <taxon>Spermatophyta</taxon>
        <taxon>Magnoliopsida</taxon>
        <taxon>eudicotyledons</taxon>
        <taxon>Gunneridae</taxon>
        <taxon>Pentapetalae</taxon>
        <taxon>asterids</taxon>
        <taxon>lamiids</taxon>
        <taxon>Solanales</taxon>
        <taxon>Solanaceae</taxon>
        <taxon>Solanoideae</taxon>
        <taxon>Solaneae</taxon>
        <taxon>Solanum</taxon>
    </lineage>
</organism>
<dbReference type="AlphaFoldDB" id="A0A9J5Y5G4"/>
<keyword evidence="5" id="KW-0472">Membrane</keyword>
<dbReference type="GO" id="GO:0006355">
    <property type="term" value="P:regulation of DNA-templated transcription"/>
    <property type="evidence" value="ECO:0007669"/>
    <property type="project" value="TreeGrafter"/>
</dbReference>
<evidence type="ECO:0000256" key="5">
    <source>
        <dbReference type="SAM" id="Phobius"/>
    </source>
</evidence>
<feature type="domain" description="CRC" evidence="6">
    <location>
        <begin position="188"/>
        <end position="366"/>
    </location>
</feature>
<dbReference type="Proteomes" id="UP000824120">
    <property type="component" value="Chromosome 7"/>
</dbReference>
<evidence type="ECO:0000313" key="8">
    <source>
        <dbReference type="Proteomes" id="UP000824120"/>
    </source>
</evidence>
<dbReference type="SMART" id="SM01114">
    <property type="entry name" value="CXC"/>
    <property type="match status" value="2"/>
</dbReference>
<dbReference type="PROSITE" id="PS51634">
    <property type="entry name" value="CRC"/>
    <property type="match status" value="1"/>
</dbReference>
<evidence type="ECO:0000256" key="4">
    <source>
        <dbReference type="SAM" id="MobiDB-lite"/>
    </source>
</evidence>
<dbReference type="InterPro" id="IPR005172">
    <property type="entry name" value="CRC"/>
</dbReference>
<keyword evidence="8" id="KW-1185">Reference proteome</keyword>
<dbReference type="OrthoDB" id="6283463at2759"/>
<evidence type="ECO:0000256" key="3">
    <source>
        <dbReference type="ARBA" id="ARBA00023242"/>
    </source>
</evidence>
<dbReference type="GO" id="GO:0005634">
    <property type="term" value="C:nucleus"/>
    <property type="evidence" value="ECO:0007669"/>
    <property type="project" value="UniProtKB-SubCell"/>
</dbReference>
<comment type="caution">
    <text evidence="7">The sequence shown here is derived from an EMBL/GenBank/DDBJ whole genome shotgun (WGS) entry which is preliminary data.</text>
</comment>
<gene>
    <name evidence="7" type="ORF">H5410_036490</name>
</gene>
<dbReference type="EMBL" id="JACXVP010000007">
    <property type="protein sequence ID" value="KAG5595258.1"/>
    <property type="molecule type" value="Genomic_DNA"/>
</dbReference>
<evidence type="ECO:0000313" key="7">
    <source>
        <dbReference type="EMBL" id="KAG5595258.1"/>
    </source>
</evidence>
<sequence length="669" mass="74926">MEKSEGGHFPPKMAESEPASVQVETDNPAKKLARQLDFTGGVPGQALTVSLPEHANQIIQPEVIKSSQLTVSMKSTQLIRPLPQLQQHILLMPMQQAPVLPPQPLIRPLSRQSSSEAKDGTPKKPKQCNCKHSRCLKFEYDNDDMVIDENDEQSCHSNKVMCFVYFTMYGMMLVAFTLNYHIAVVSWTLLAICCNEDPIDLYCECFASGIFCDGCNCANCHNNVENEASRREAVEATLERNPNAFRPKIASSPHGTREKRALGKEFPASAPRLIQVLPSPMALRNCLHPVGFDLETLKGSKPQGSSLLPPGQPLREEAGDGLVLPKHNKGCHCKKSGCLKKYCECFQANILCSENCKCMDCKNFEGSEERQALFHGDHANNMAYLQQAANAAITDAIGSSGYGSPPVNKNRKPQELFSGSMIKDPVHRLGQFQQENQIKASVPPSLLSSIPGPRVSNAAALGPPKVTYRSLLADIIQNHDIKELCSVLIVYAQEAAKMLSDISEDRVRWFKLCERSRRFVGRIRIDENNLRVYQNFNSYGRFVRIEACLGDKKSSVIIPEIVDNGGWEDIANKILRFLWRPPMQSERWSPNSQARSFCEVSKMEKWPTIESSRPNQAIPATASDNRNFLDKCLVGRFNDSFHNNPHYDTIQKWFCKRWKMTAGLKVSPI</sequence>
<evidence type="ECO:0000256" key="2">
    <source>
        <dbReference type="ARBA" id="ARBA00007267"/>
    </source>
</evidence>
<evidence type="ECO:0000259" key="6">
    <source>
        <dbReference type="PROSITE" id="PS51634"/>
    </source>
</evidence>
<accession>A0A9J5Y5G4</accession>
<dbReference type="PANTHER" id="PTHR12446">
    <property type="entry name" value="TESMIN/TSO1-RELATED"/>
    <property type="match status" value="1"/>
</dbReference>
<keyword evidence="5" id="KW-0812">Transmembrane</keyword>
<keyword evidence="5" id="KW-1133">Transmembrane helix</keyword>
<dbReference type="InterPro" id="IPR028307">
    <property type="entry name" value="Lin-54_fam"/>
</dbReference>
<protein>
    <recommendedName>
        <fullName evidence="6">CRC domain-containing protein</fullName>
    </recommendedName>
</protein>
<feature type="transmembrane region" description="Helical" evidence="5">
    <location>
        <begin position="163"/>
        <end position="190"/>
    </location>
</feature>
<feature type="region of interest" description="Disordered" evidence="4">
    <location>
        <begin position="102"/>
        <end position="127"/>
    </location>
</feature>
<feature type="region of interest" description="Disordered" evidence="4">
    <location>
        <begin position="1"/>
        <end position="21"/>
    </location>
</feature>
<keyword evidence="3" id="KW-0539">Nucleus</keyword>
<evidence type="ECO:0000256" key="1">
    <source>
        <dbReference type="ARBA" id="ARBA00004123"/>
    </source>
</evidence>
<proteinExistence type="inferred from homology"/>
<reference evidence="7 8" key="1">
    <citation type="submission" date="2020-09" db="EMBL/GenBank/DDBJ databases">
        <title>De no assembly of potato wild relative species, Solanum commersonii.</title>
        <authorList>
            <person name="Cho K."/>
        </authorList>
    </citation>
    <scope>NUCLEOTIDE SEQUENCE [LARGE SCALE GENOMIC DNA]</scope>
    <source>
        <strain evidence="7">LZ3.2</strain>
        <tissue evidence="7">Leaf</tissue>
    </source>
</reference>